<dbReference type="InterPro" id="IPR013103">
    <property type="entry name" value="RVT_2"/>
</dbReference>
<dbReference type="OrthoDB" id="128382at2759"/>
<gene>
    <name evidence="2" type="primary">GIP</name>
    <name evidence="2" type="ORF">CR513_23623</name>
</gene>
<sequence>MISLGYSQSQGDHTLFIKHSPDGKLTLLPVYVDDMIVTGDDEIEKLTLKEKLATQFEMKELGKPKYFLGIKVAYSKQGIFISQRKYILDLLKETGKLGCKTSEIPVEQNHRIGSEESPIIQKSQYQKLVRKLIYLSPTRPDIAYAVSVAVERILQYLKASPGKGLLFKKEGTLSMEIYTDADYAGSVVDRRSTSGYCMFLRGNLVTWRSKKQNVVARSSAEAEFRAMAQGICEGLWMKIILDDLKVKYEGHIKLFCDNNLAISIAHNPVQHNRTKHIEIGRRFIKNKLDSGLIVTAHVPTGLQVVNVFTKGLPATRFQELNGKLGMIDNLST</sequence>
<evidence type="ECO:0000259" key="1">
    <source>
        <dbReference type="Pfam" id="PF07727"/>
    </source>
</evidence>
<keyword evidence="3" id="KW-1185">Reference proteome</keyword>
<dbReference type="SUPFAM" id="SSF56672">
    <property type="entry name" value="DNA/RNA polymerases"/>
    <property type="match status" value="1"/>
</dbReference>
<dbReference type="Pfam" id="PF07727">
    <property type="entry name" value="RVT_2"/>
    <property type="match status" value="1"/>
</dbReference>
<dbReference type="AlphaFoldDB" id="A0A371GU21"/>
<dbReference type="Proteomes" id="UP000257109">
    <property type="component" value="Unassembled WGS sequence"/>
</dbReference>
<evidence type="ECO:0000313" key="3">
    <source>
        <dbReference type="Proteomes" id="UP000257109"/>
    </source>
</evidence>
<dbReference type="PANTHER" id="PTHR11439:SF440">
    <property type="entry name" value="INTEGRASE CATALYTIC DOMAIN-CONTAINING PROTEIN"/>
    <property type="match status" value="1"/>
</dbReference>
<organism evidence="2 3">
    <name type="scientific">Mucuna pruriens</name>
    <name type="common">Velvet bean</name>
    <name type="synonym">Dolichos pruriens</name>
    <dbReference type="NCBI Taxonomy" id="157652"/>
    <lineage>
        <taxon>Eukaryota</taxon>
        <taxon>Viridiplantae</taxon>
        <taxon>Streptophyta</taxon>
        <taxon>Embryophyta</taxon>
        <taxon>Tracheophyta</taxon>
        <taxon>Spermatophyta</taxon>
        <taxon>Magnoliopsida</taxon>
        <taxon>eudicotyledons</taxon>
        <taxon>Gunneridae</taxon>
        <taxon>Pentapetalae</taxon>
        <taxon>rosids</taxon>
        <taxon>fabids</taxon>
        <taxon>Fabales</taxon>
        <taxon>Fabaceae</taxon>
        <taxon>Papilionoideae</taxon>
        <taxon>50 kb inversion clade</taxon>
        <taxon>NPAAA clade</taxon>
        <taxon>indigoferoid/millettioid clade</taxon>
        <taxon>Phaseoleae</taxon>
        <taxon>Mucuna</taxon>
    </lineage>
</organism>
<name>A0A371GU21_MUCPR</name>
<reference evidence="2" key="1">
    <citation type="submission" date="2018-05" db="EMBL/GenBank/DDBJ databases">
        <title>Draft genome of Mucuna pruriens seed.</title>
        <authorList>
            <person name="Nnadi N.E."/>
            <person name="Vos R."/>
            <person name="Hasami M.H."/>
            <person name="Devisetty U.K."/>
            <person name="Aguiy J.C."/>
        </authorList>
    </citation>
    <scope>NUCLEOTIDE SEQUENCE [LARGE SCALE GENOMIC DNA]</scope>
    <source>
        <strain evidence="2">JCA_2017</strain>
    </source>
</reference>
<protein>
    <submittedName>
        <fullName evidence="2">Copia protein</fullName>
    </submittedName>
</protein>
<feature type="domain" description="Reverse transcriptase Ty1/copia-type" evidence="1">
    <location>
        <begin position="3"/>
        <end position="107"/>
    </location>
</feature>
<dbReference type="PANTHER" id="PTHR11439">
    <property type="entry name" value="GAG-POL-RELATED RETROTRANSPOSON"/>
    <property type="match status" value="1"/>
</dbReference>
<evidence type="ECO:0000313" key="2">
    <source>
        <dbReference type="EMBL" id="RDX94047.1"/>
    </source>
</evidence>
<dbReference type="CDD" id="cd09272">
    <property type="entry name" value="RNase_HI_RT_Ty1"/>
    <property type="match status" value="1"/>
</dbReference>
<feature type="non-terminal residue" evidence="2">
    <location>
        <position position="1"/>
    </location>
</feature>
<comment type="caution">
    <text evidence="2">The sequence shown here is derived from an EMBL/GenBank/DDBJ whole genome shotgun (WGS) entry which is preliminary data.</text>
</comment>
<dbReference type="EMBL" id="QJKJ01004468">
    <property type="protein sequence ID" value="RDX94047.1"/>
    <property type="molecule type" value="Genomic_DNA"/>
</dbReference>
<accession>A0A371GU21</accession>
<proteinExistence type="predicted"/>
<dbReference type="InterPro" id="IPR043502">
    <property type="entry name" value="DNA/RNA_pol_sf"/>
</dbReference>